<dbReference type="EMBL" id="JBJUIK010000009">
    <property type="protein sequence ID" value="KAL3517823.1"/>
    <property type="molecule type" value="Genomic_DNA"/>
</dbReference>
<comment type="caution">
    <text evidence="2">The sequence shown here is derived from an EMBL/GenBank/DDBJ whole genome shotgun (WGS) entry which is preliminary data.</text>
</comment>
<evidence type="ECO:0000313" key="2">
    <source>
        <dbReference type="EMBL" id="KAL3517823.1"/>
    </source>
</evidence>
<accession>A0ABD2ZFI5</accession>
<sequence length="103" mass="11374">MNFHQQRSQILATAKVLCRFLILALFCVALLAITEGKDTSPLMNTIRRSTSQMMYPINLSGGTLEEVVGQGQEQALLGQDLPKTQIPKMQKKARTGIGIQTRS</sequence>
<dbReference type="Proteomes" id="UP001630127">
    <property type="component" value="Unassembled WGS sequence"/>
</dbReference>
<keyword evidence="3" id="KW-1185">Reference proteome</keyword>
<protein>
    <submittedName>
        <fullName evidence="2">Uncharacterized protein</fullName>
    </submittedName>
</protein>
<keyword evidence="1" id="KW-0732">Signal</keyword>
<organism evidence="2 3">
    <name type="scientific">Cinchona calisaya</name>
    <dbReference type="NCBI Taxonomy" id="153742"/>
    <lineage>
        <taxon>Eukaryota</taxon>
        <taxon>Viridiplantae</taxon>
        <taxon>Streptophyta</taxon>
        <taxon>Embryophyta</taxon>
        <taxon>Tracheophyta</taxon>
        <taxon>Spermatophyta</taxon>
        <taxon>Magnoliopsida</taxon>
        <taxon>eudicotyledons</taxon>
        <taxon>Gunneridae</taxon>
        <taxon>Pentapetalae</taxon>
        <taxon>asterids</taxon>
        <taxon>lamiids</taxon>
        <taxon>Gentianales</taxon>
        <taxon>Rubiaceae</taxon>
        <taxon>Cinchonoideae</taxon>
        <taxon>Cinchoneae</taxon>
        <taxon>Cinchona</taxon>
    </lineage>
</organism>
<evidence type="ECO:0000256" key="1">
    <source>
        <dbReference type="SAM" id="SignalP"/>
    </source>
</evidence>
<reference evidence="2 3" key="1">
    <citation type="submission" date="2024-11" db="EMBL/GenBank/DDBJ databases">
        <title>A near-complete genome assembly of Cinchona calisaya.</title>
        <authorList>
            <person name="Lian D.C."/>
            <person name="Zhao X.W."/>
            <person name="Wei L."/>
        </authorList>
    </citation>
    <scope>NUCLEOTIDE SEQUENCE [LARGE SCALE GENOMIC DNA]</scope>
    <source>
        <tissue evidence="2">Nenye</tissue>
    </source>
</reference>
<evidence type="ECO:0000313" key="3">
    <source>
        <dbReference type="Proteomes" id="UP001630127"/>
    </source>
</evidence>
<gene>
    <name evidence="2" type="ORF">ACH5RR_020412</name>
</gene>
<feature type="chain" id="PRO_5044837932" evidence="1">
    <location>
        <begin position="37"/>
        <end position="103"/>
    </location>
</feature>
<feature type="signal peptide" evidence="1">
    <location>
        <begin position="1"/>
        <end position="36"/>
    </location>
</feature>
<proteinExistence type="predicted"/>
<dbReference type="AlphaFoldDB" id="A0ABD2ZFI5"/>
<name>A0ABD2ZFI5_9GENT</name>